<dbReference type="AlphaFoldDB" id="A0A1H4JRS2"/>
<dbReference type="PANTHER" id="PTHR43537:SF47">
    <property type="entry name" value="REGULATORY PROTEIN GNTR HTH"/>
    <property type="match status" value="1"/>
</dbReference>
<sequence length="221" mass="24080">MSLSTSTPDEPVDRLRRLLRAGEWPVGAKIPNDAALAGILSASPTAVREAVRYLVHTGLLESLPGKGTFVRAVTELPGLVGEWVKDELTLHAIEAREALESYAVRLAADRITDQQIAELRSVLRAREVAGDAEAVASADVAFHRLIVRATGNSLMVEMYEGLDRERVFDFTVLPEISPEESLHSEHAELLDALADHDVAGSVRAVERLLAHVRIKVLRAQG</sequence>
<accession>A0A1H4JRS2</accession>
<dbReference type="RefSeq" id="WP_074783934.1">
    <property type="nucleotide sequence ID" value="NZ_FNSN01000003.1"/>
</dbReference>
<dbReference type="GO" id="GO:0003700">
    <property type="term" value="F:DNA-binding transcription factor activity"/>
    <property type="evidence" value="ECO:0007669"/>
    <property type="project" value="InterPro"/>
</dbReference>
<dbReference type="InterPro" id="IPR000524">
    <property type="entry name" value="Tscrpt_reg_HTH_GntR"/>
</dbReference>
<dbReference type="Gene3D" id="1.10.10.10">
    <property type="entry name" value="Winged helix-like DNA-binding domain superfamily/Winged helix DNA-binding domain"/>
    <property type="match status" value="1"/>
</dbReference>
<keyword evidence="3" id="KW-0804">Transcription</keyword>
<gene>
    <name evidence="5" type="ORF">SAMN04489745_0339</name>
</gene>
<evidence type="ECO:0000256" key="3">
    <source>
        <dbReference type="ARBA" id="ARBA00023163"/>
    </source>
</evidence>
<dbReference type="STRING" id="156980.SAMN04489745_0339"/>
<dbReference type="InterPro" id="IPR036388">
    <property type="entry name" value="WH-like_DNA-bd_sf"/>
</dbReference>
<dbReference type="InterPro" id="IPR008920">
    <property type="entry name" value="TF_FadR/GntR_C"/>
</dbReference>
<feature type="domain" description="HTH gntR-type" evidence="4">
    <location>
        <begin position="5"/>
        <end position="73"/>
    </location>
</feature>
<evidence type="ECO:0000313" key="6">
    <source>
        <dbReference type="Proteomes" id="UP000182652"/>
    </source>
</evidence>
<dbReference type="InterPro" id="IPR036390">
    <property type="entry name" value="WH_DNA-bd_sf"/>
</dbReference>
<reference evidence="5 6" key="1">
    <citation type="submission" date="2016-10" db="EMBL/GenBank/DDBJ databases">
        <authorList>
            <person name="de Groot N.N."/>
        </authorList>
    </citation>
    <scope>NUCLEOTIDE SEQUENCE [LARGE SCALE GENOMIC DNA]</scope>
    <source>
        <strain evidence="5 6">DSM 10495</strain>
    </source>
</reference>
<dbReference type="Pfam" id="PF00392">
    <property type="entry name" value="GntR"/>
    <property type="match status" value="1"/>
</dbReference>
<dbReference type="SMART" id="SM00345">
    <property type="entry name" value="HTH_GNTR"/>
    <property type="match status" value="1"/>
</dbReference>
<evidence type="ECO:0000256" key="2">
    <source>
        <dbReference type="ARBA" id="ARBA00023125"/>
    </source>
</evidence>
<dbReference type="Pfam" id="PF07729">
    <property type="entry name" value="FCD"/>
    <property type="match status" value="1"/>
</dbReference>
<evidence type="ECO:0000256" key="1">
    <source>
        <dbReference type="ARBA" id="ARBA00023015"/>
    </source>
</evidence>
<dbReference type="Gene3D" id="1.20.120.530">
    <property type="entry name" value="GntR ligand-binding domain-like"/>
    <property type="match status" value="1"/>
</dbReference>
<name>A0A1H4JRS2_9MICC</name>
<dbReference type="InterPro" id="IPR011711">
    <property type="entry name" value="GntR_C"/>
</dbReference>
<protein>
    <submittedName>
        <fullName evidence="5">DNA-binding transcriptional regulator, FadR family</fullName>
    </submittedName>
</protein>
<organism evidence="5 6">
    <name type="scientific">Arthrobacter woluwensis</name>
    <dbReference type="NCBI Taxonomy" id="156980"/>
    <lineage>
        <taxon>Bacteria</taxon>
        <taxon>Bacillati</taxon>
        <taxon>Actinomycetota</taxon>
        <taxon>Actinomycetes</taxon>
        <taxon>Micrococcales</taxon>
        <taxon>Micrococcaceae</taxon>
        <taxon>Arthrobacter</taxon>
    </lineage>
</organism>
<dbReference type="GO" id="GO:0003677">
    <property type="term" value="F:DNA binding"/>
    <property type="evidence" value="ECO:0007669"/>
    <property type="project" value="UniProtKB-KW"/>
</dbReference>
<dbReference type="SUPFAM" id="SSF46785">
    <property type="entry name" value="Winged helix' DNA-binding domain"/>
    <property type="match status" value="1"/>
</dbReference>
<keyword evidence="6" id="KW-1185">Reference proteome</keyword>
<evidence type="ECO:0000259" key="4">
    <source>
        <dbReference type="PROSITE" id="PS50949"/>
    </source>
</evidence>
<dbReference type="PANTHER" id="PTHR43537">
    <property type="entry name" value="TRANSCRIPTIONAL REGULATOR, GNTR FAMILY"/>
    <property type="match status" value="1"/>
</dbReference>
<dbReference type="SMART" id="SM00895">
    <property type="entry name" value="FCD"/>
    <property type="match status" value="1"/>
</dbReference>
<proteinExistence type="predicted"/>
<dbReference type="Proteomes" id="UP000182652">
    <property type="component" value="Unassembled WGS sequence"/>
</dbReference>
<dbReference type="EMBL" id="FNSN01000003">
    <property type="protein sequence ID" value="SEB48857.1"/>
    <property type="molecule type" value="Genomic_DNA"/>
</dbReference>
<dbReference type="PROSITE" id="PS50949">
    <property type="entry name" value="HTH_GNTR"/>
    <property type="match status" value="1"/>
</dbReference>
<dbReference type="SUPFAM" id="SSF48008">
    <property type="entry name" value="GntR ligand-binding domain-like"/>
    <property type="match status" value="1"/>
</dbReference>
<dbReference type="CDD" id="cd07377">
    <property type="entry name" value="WHTH_GntR"/>
    <property type="match status" value="1"/>
</dbReference>
<keyword evidence="1" id="KW-0805">Transcription regulation</keyword>
<keyword evidence="2 5" id="KW-0238">DNA-binding</keyword>
<evidence type="ECO:0000313" key="5">
    <source>
        <dbReference type="EMBL" id="SEB48857.1"/>
    </source>
</evidence>